<dbReference type="GO" id="GO:0047555">
    <property type="term" value="F:3',5'-cyclic-GMP phosphodiesterase activity"/>
    <property type="evidence" value="ECO:0007669"/>
    <property type="project" value="TreeGrafter"/>
</dbReference>
<dbReference type="SMART" id="SM00849">
    <property type="entry name" value="Lactamase_B"/>
    <property type="match status" value="1"/>
</dbReference>
<protein>
    <submittedName>
        <fullName evidence="2">3',5'-cyclic-nucleotide phosphodiesterase</fullName>
    </submittedName>
</protein>
<dbReference type="AlphaFoldDB" id="A0A6B3SIP8"/>
<dbReference type="InterPro" id="IPR036866">
    <property type="entry name" value="RibonucZ/Hydroxyglut_hydro"/>
</dbReference>
<proteinExistence type="predicted"/>
<dbReference type="PANTHER" id="PTHR28283:SF1">
    <property type="entry name" value="3',5'-CYCLIC-NUCLEOTIDE PHOSPHODIESTERASE 1"/>
    <property type="match status" value="1"/>
</dbReference>
<dbReference type="Gene3D" id="3.60.15.10">
    <property type="entry name" value="Ribonuclease Z/Hydroxyacylglutathione hydrolase-like"/>
    <property type="match status" value="1"/>
</dbReference>
<name>A0A6B3SIP8_9BURK</name>
<dbReference type="RefSeq" id="WP_163960942.1">
    <property type="nucleotide sequence ID" value="NZ_JAAIVB010000012.1"/>
</dbReference>
<reference evidence="2 3" key="1">
    <citation type="submission" date="2020-02" db="EMBL/GenBank/DDBJ databases">
        <authorList>
            <person name="Kim M.K."/>
        </authorList>
    </citation>
    <scope>NUCLEOTIDE SEQUENCE [LARGE SCALE GENOMIC DNA]</scope>
    <source>
        <strain evidence="2 3">17J57-3</strain>
    </source>
</reference>
<dbReference type="CDD" id="cd07735">
    <property type="entry name" value="class_II_PDE_MBL-fold"/>
    <property type="match status" value="1"/>
</dbReference>
<dbReference type="PRINTS" id="PR00388">
    <property type="entry name" value="PDIESTERASE2"/>
</dbReference>
<dbReference type="GO" id="GO:0004115">
    <property type="term" value="F:3',5'-cyclic-AMP phosphodiesterase activity"/>
    <property type="evidence" value="ECO:0007669"/>
    <property type="project" value="InterPro"/>
</dbReference>
<comment type="caution">
    <text evidence="2">The sequence shown here is derived from an EMBL/GenBank/DDBJ whole genome shotgun (WGS) entry which is preliminary data.</text>
</comment>
<dbReference type="Proteomes" id="UP000482155">
    <property type="component" value="Unassembled WGS sequence"/>
</dbReference>
<accession>A0A6B3SIP8</accession>
<dbReference type="InterPro" id="IPR000396">
    <property type="entry name" value="Pdiesterase2"/>
</dbReference>
<gene>
    <name evidence="2" type="ORF">G3574_05210</name>
</gene>
<dbReference type="GO" id="GO:0006198">
    <property type="term" value="P:cAMP catabolic process"/>
    <property type="evidence" value="ECO:0007669"/>
    <property type="project" value="InterPro"/>
</dbReference>
<dbReference type="GO" id="GO:1902660">
    <property type="term" value="P:negative regulation of glucose mediated signaling pathway"/>
    <property type="evidence" value="ECO:0007669"/>
    <property type="project" value="TreeGrafter"/>
</dbReference>
<dbReference type="SUPFAM" id="SSF56281">
    <property type="entry name" value="Metallo-hydrolase/oxidoreductase"/>
    <property type="match status" value="1"/>
</dbReference>
<dbReference type="Pfam" id="PF12706">
    <property type="entry name" value="Lactamase_B_2"/>
    <property type="match status" value="1"/>
</dbReference>
<dbReference type="EMBL" id="JAAIVB010000012">
    <property type="protein sequence ID" value="NEX60468.1"/>
    <property type="molecule type" value="Genomic_DNA"/>
</dbReference>
<evidence type="ECO:0000259" key="1">
    <source>
        <dbReference type="SMART" id="SM00849"/>
    </source>
</evidence>
<evidence type="ECO:0000313" key="2">
    <source>
        <dbReference type="EMBL" id="NEX60468.1"/>
    </source>
</evidence>
<organism evidence="2 3">
    <name type="scientific">Noviherbaspirillum galbum</name>
    <dbReference type="NCBI Taxonomy" id="2709383"/>
    <lineage>
        <taxon>Bacteria</taxon>
        <taxon>Pseudomonadati</taxon>
        <taxon>Pseudomonadota</taxon>
        <taxon>Betaproteobacteria</taxon>
        <taxon>Burkholderiales</taxon>
        <taxon>Oxalobacteraceae</taxon>
        <taxon>Noviherbaspirillum</taxon>
    </lineage>
</organism>
<feature type="domain" description="Metallo-beta-lactamase" evidence="1">
    <location>
        <begin position="18"/>
        <end position="212"/>
    </location>
</feature>
<evidence type="ECO:0000313" key="3">
    <source>
        <dbReference type="Proteomes" id="UP000482155"/>
    </source>
</evidence>
<dbReference type="InterPro" id="IPR001279">
    <property type="entry name" value="Metallo-B-lactamas"/>
</dbReference>
<keyword evidence="3" id="KW-1185">Reference proteome</keyword>
<sequence length="256" mass="28221">MKLHILGCAGGIGGHQRFTTCLRLDHDILFDAGTGITNLDIDELVRIDHVFVTHAHLDHVAGLALLVDAVRGKRSGPVTVHASEQVIEALKTSLFNWVLWPDFTAIPSAEDPTCRLQPFRPGDRIELGGRVVTPHAVRHSRGSMAYHVDNGRDGFVFSGDMCSTPELWQALAAQPRLSRVIVDCSFPNAELELANLSMHFCPRTLLDDIAGVPRAVEFLIYHLKPGQEDQIMDELRGDAGGRPFRALRGGDVFDFE</sequence>
<dbReference type="PANTHER" id="PTHR28283">
    <property type="entry name" value="3',5'-CYCLIC-NUCLEOTIDE PHOSPHODIESTERASE 1"/>
    <property type="match status" value="1"/>
</dbReference>